<comment type="caution">
    <text evidence="1">The sequence shown here is derived from an EMBL/GenBank/DDBJ whole genome shotgun (WGS) entry which is preliminary data.</text>
</comment>
<protein>
    <submittedName>
        <fullName evidence="1">Uncharacterized protein</fullName>
    </submittedName>
</protein>
<gene>
    <name evidence="1" type="ORF">RclHR1_03800005</name>
</gene>
<proteinExistence type="predicted"/>
<organism evidence="1 2">
    <name type="scientific">Rhizophagus clarus</name>
    <dbReference type="NCBI Taxonomy" id="94130"/>
    <lineage>
        <taxon>Eukaryota</taxon>
        <taxon>Fungi</taxon>
        <taxon>Fungi incertae sedis</taxon>
        <taxon>Mucoromycota</taxon>
        <taxon>Glomeromycotina</taxon>
        <taxon>Glomeromycetes</taxon>
        <taxon>Glomerales</taxon>
        <taxon>Glomeraceae</taxon>
        <taxon>Rhizophagus</taxon>
    </lineage>
</organism>
<keyword evidence="2" id="KW-1185">Reference proteome</keyword>
<sequence>MTVPKQQLEVDTVVKFKYPSKNIDNAEGTITKVLANEDAFIIKSDVVDKKDKETRVKWEDINEIVR</sequence>
<dbReference type="Proteomes" id="UP000247702">
    <property type="component" value="Unassembled WGS sequence"/>
</dbReference>
<dbReference type="AlphaFoldDB" id="A0A2Z6S7T2"/>
<accession>A0A2Z6S7T2</accession>
<evidence type="ECO:0000313" key="1">
    <source>
        <dbReference type="EMBL" id="GBC00289.1"/>
    </source>
</evidence>
<reference evidence="1 2" key="1">
    <citation type="submission" date="2017-11" db="EMBL/GenBank/DDBJ databases">
        <title>The genome of Rhizophagus clarus HR1 reveals common genetic basis of auxotrophy among arbuscular mycorrhizal fungi.</title>
        <authorList>
            <person name="Kobayashi Y."/>
        </authorList>
    </citation>
    <scope>NUCLEOTIDE SEQUENCE [LARGE SCALE GENOMIC DNA]</scope>
    <source>
        <strain evidence="1 2">HR1</strain>
    </source>
</reference>
<name>A0A2Z6S7T2_9GLOM</name>
<dbReference type="EMBL" id="BEXD01003113">
    <property type="protein sequence ID" value="GBC00289.1"/>
    <property type="molecule type" value="Genomic_DNA"/>
</dbReference>
<evidence type="ECO:0000313" key="2">
    <source>
        <dbReference type="Proteomes" id="UP000247702"/>
    </source>
</evidence>